<sequence length="84" mass="9389">MSGEPDEVTQTDFKFIIQTQNIMHLAIPPTPIRNPEKGFKTHPKKTRTESISAIETESAQPSSDGSSEKSLRSIIKAFVSRTRM</sequence>
<feature type="compositionally biased region" description="Polar residues" evidence="1">
    <location>
        <begin position="49"/>
        <end position="65"/>
    </location>
</feature>
<dbReference type="AlphaFoldDB" id="W6Q3A4"/>
<keyword evidence="3" id="KW-1185">Reference proteome</keyword>
<dbReference type="Proteomes" id="UP000030686">
    <property type="component" value="Unassembled WGS sequence"/>
</dbReference>
<accession>W6Q3A4</accession>
<gene>
    <name evidence="2" type="ORF">PROQFM164_S02g000915</name>
</gene>
<evidence type="ECO:0000313" key="3">
    <source>
        <dbReference type="Proteomes" id="UP000030686"/>
    </source>
</evidence>
<reference evidence="2" key="1">
    <citation type="journal article" date="2014" name="Nat. Commun.">
        <title>Multiple recent horizontal transfers of a large genomic region in cheese making fungi.</title>
        <authorList>
            <person name="Cheeseman K."/>
            <person name="Ropars J."/>
            <person name="Renault P."/>
            <person name="Dupont J."/>
            <person name="Gouzy J."/>
            <person name="Branca A."/>
            <person name="Abraham A.L."/>
            <person name="Ceppi M."/>
            <person name="Conseiller E."/>
            <person name="Debuchy R."/>
            <person name="Malagnac F."/>
            <person name="Goarin A."/>
            <person name="Silar P."/>
            <person name="Lacoste S."/>
            <person name="Sallet E."/>
            <person name="Bensimon A."/>
            <person name="Giraud T."/>
            <person name="Brygoo Y."/>
        </authorList>
    </citation>
    <scope>NUCLEOTIDE SEQUENCE [LARGE SCALE GENOMIC DNA]</scope>
    <source>
        <strain evidence="2">FM164</strain>
    </source>
</reference>
<feature type="region of interest" description="Disordered" evidence="1">
    <location>
        <begin position="28"/>
        <end position="71"/>
    </location>
</feature>
<evidence type="ECO:0000256" key="1">
    <source>
        <dbReference type="SAM" id="MobiDB-lite"/>
    </source>
</evidence>
<dbReference type="EMBL" id="HG792016">
    <property type="protein sequence ID" value="CDM30765.1"/>
    <property type="molecule type" value="Genomic_DNA"/>
</dbReference>
<proteinExistence type="predicted"/>
<protein>
    <submittedName>
        <fullName evidence="2">Genomic scaffold, ProqFM164S02</fullName>
    </submittedName>
</protein>
<name>W6Q3A4_PENRF</name>
<organism evidence="2 3">
    <name type="scientific">Penicillium roqueforti (strain FM164)</name>
    <dbReference type="NCBI Taxonomy" id="1365484"/>
    <lineage>
        <taxon>Eukaryota</taxon>
        <taxon>Fungi</taxon>
        <taxon>Dikarya</taxon>
        <taxon>Ascomycota</taxon>
        <taxon>Pezizomycotina</taxon>
        <taxon>Eurotiomycetes</taxon>
        <taxon>Eurotiomycetidae</taxon>
        <taxon>Eurotiales</taxon>
        <taxon>Aspergillaceae</taxon>
        <taxon>Penicillium</taxon>
    </lineage>
</organism>
<dbReference type="OrthoDB" id="4308391at2759"/>
<evidence type="ECO:0000313" key="2">
    <source>
        <dbReference type="EMBL" id="CDM30765.1"/>
    </source>
</evidence>